<dbReference type="Proteomes" id="UP000095283">
    <property type="component" value="Unplaced"/>
</dbReference>
<dbReference type="InterPro" id="IPR000467">
    <property type="entry name" value="G_patch_dom"/>
</dbReference>
<dbReference type="GO" id="GO:0048024">
    <property type="term" value="P:regulation of mRNA splicing, via spliceosome"/>
    <property type="evidence" value="ECO:0007669"/>
    <property type="project" value="TreeGrafter"/>
</dbReference>
<proteinExistence type="predicted"/>
<dbReference type="CDD" id="cd19870">
    <property type="entry name" value="DSRM_SON-like"/>
    <property type="match status" value="1"/>
</dbReference>
<dbReference type="InterPro" id="IPR014720">
    <property type="entry name" value="dsRBD_dom"/>
</dbReference>
<dbReference type="PANTHER" id="PTHR46528:SF1">
    <property type="entry name" value="PROTEIN SON"/>
    <property type="match status" value="1"/>
</dbReference>
<protein>
    <submittedName>
        <fullName evidence="5">Protein SON</fullName>
    </submittedName>
</protein>
<reference evidence="5" key="1">
    <citation type="submission" date="2016-11" db="UniProtKB">
        <authorList>
            <consortium name="WormBaseParasite"/>
        </authorList>
    </citation>
    <scope>IDENTIFICATION</scope>
</reference>
<name>A0A1I7XRN3_HETBA</name>
<keyword evidence="1" id="KW-0694">RNA-binding</keyword>
<evidence type="ECO:0000313" key="4">
    <source>
        <dbReference type="Proteomes" id="UP000095283"/>
    </source>
</evidence>
<dbReference type="SMART" id="SM00358">
    <property type="entry name" value="DSRM"/>
    <property type="match status" value="1"/>
</dbReference>
<dbReference type="Pfam" id="PF01585">
    <property type="entry name" value="G-patch"/>
    <property type="match status" value="1"/>
</dbReference>
<dbReference type="AlphaFoldDB" id="A0A1I7XRN3"/>
<dbReference type="WBParaSite" id="Hba_19994">
    <property type="protein sequence ID" value="Hba_19994"/>
    <property type="gene ID" value="Hba_19994"/>
</dbReference>
<dbReference type="Pfam" id="PF14709">
    <property type="entry name" value="DND1_DSRM"/>
    <property type="match status" value="1"/>
</dbReference>
<keyword evidence="4" id="KW-1185">Reference proteome</keyword>
<dbReference type="GO" id="GO:0051726">
    <property type="term" value="P:regulation of cell cycle"/>
    <property type="evidence" value="ECO:0007669"/>
    <property type="project" value="InterPro"/>
</dbReference>
<organism evidence="4 5">
    <name type="scientific">Heterorhabditis bacteriophora</name>
    <name type="common">Entomopathogenic nematode worm</name>
    <dbReference type="NCBI Taxonomy" id="37862"/>
    <lineage>
        <taxon>Eukaryota</taxon>
        <taxon>Metazoa</taxon>
        <taxon>Ecdysozoa</taxon>
        <taxon>Nematoda</taxon>
        <taxon>Chromadorea</taxon>
        <taxon>Rhabditida</taxon>
        <taxon>Rhabditina</taxon>
        <taxon>Rhabditomorpha</taxon>
        <taxon>Strongyloidea</taxon>
        <taxon>Heterorhabditidae</taxon>
        <taxon>Heterorhabditis</taxon>
    </lineage>
</organism>
<evidence type="ECO:0000259" key="3">
    <source>
        <dbReference type="PROSITE" id="PS50174"/>
    </source>
</evidence>
<dbReference type="GO" id="GO:0003723">
    <property type="term" value="F:RNA binding"/>
    <property type="evidence" value="ECO:0007669"/>
    <property type="project" value="UniProtKB-UniRule"/>
</dbReference>
<dbReference type="Gene3D" id="3.30.160.20">
    <property type="match status" value="1"/>
</dbReference>
<dbReference type="SMART" id="SM00443">
    <property type="entry name" value="G_patch"/>
    <property type="match status" value="1"/>
</dbReference>
<dbReference type="PROSITE" id="PS50174">
    <property type="entry name" value="G_PATCH"/>
    <property type="match status" value="1"/>
</dbReference>
<dbReference type="PANTHER" id="PTHR46528">
    <property type="entry name" value="PROTEIN SON"/>
    <property type="match status" value="1"/>
</dbReference>
<feature type="domain" description="DRBM" evidence="2">
    <location>
        <begin position="75"/>
        <end position="144"/>
    </location>
</feature>
<dbReference type="PROSITE" id="PS50137">
    <property type="entry name" value="DS_RBD"/>
    <property type="match status" value="1"/>
</dbReference>
<evidence type="ECO:0000313" key="5">
    <source>
        <dbReference type="WBParaSite" id="Hba_19994"/>
    </source>
</evidence>
<accession>A0A1I7XRN3</accession>
<feature type="domain" description="G-patch" evidence="3">
    <location>
        <begin position="9"/>
        <end position="55"/>
    </location>
</feature>
<dbReference type="SUPFAM" id="SSF54768">
    <property type="entry name" value="dsRNA-binding domain-like"/>
    <property type="match status" value="1"/>
</dbReference>
<sequence>MFKTARPSVGGVGMRLMQKMGWRFGEGLGKEGTGNLEPLTLDVKSDRKGLLAREDLTPIYSKAIKSAAPDVAGKHPVSLVMELCAKRKWAAPVFTCMESGPPNQRVFLWKVVVNGTEYQPISASRSKKDAKSVACQVVLQSLGLVPRDSNLPVLI</sequence>
<dbReference type="InterPro" id="IPR032922">
    <property type="entry name" value="SON"/>
</dbReference>
<evidence type="ECO:0000259" key="2">
    <source>
        <dbReference type="PROSITE" id="PS50137"/>
    </source>
</evidence>
<evidence type="ECO:0000256" key="1">
    <source>
        <dbReference type="PROSITE-ProRule" id="PRU00266"/>
    </source>
</evidence>